<accession>A0A2T0W7G5</accession>
<evidence type="ECO:0000313" key="2">
    <source>
        <dbReference type="Proteomes" id="UP000238392"/>
    </source>
</evidence>
<evidence type="ECO:0000313" key="1">
    <source>
        <dbReference type="EMBL" id="PRY82652.1"/>
    </source>
</evidence>
<dbReference type="InterPro" id="IPR011664">
    <property type="entry name" value="Abi_system_AbiD/AbiF-like"/>
</dbReference>
<organism evidence="1 2">
    <name type="scientific">Donghicola tyrosinivorans</name>
    <dbReference type="NCBI Taxonomy" id="1652492"/>
    <lineage>
        <taxon>Bacteria</taxon>
        <taxon>Pseudomonadati</taxon>
        <taxon>Pseudomonadota</taxon>
        <taxon>Alphaproteobacteria</taxon>
        <taxon>Rhodobacterales</taxon>
        <taxon>Roseobacteraceae</taxon>
        <taxon>Donghicola</taxon>
    </lineage>
</organism>
<proteinExistence type="predicted"/>
<comment type="caution">
    <text evidence="1">The sequence shown here is derived from an EMBL/GenBank/DDBJ whole genome shotgun (WGS) entry which is preliminary data.</text>
</comment>
<dbReference type="Pfam" id="PF07751">
    <property type="entry name" value="Abi_2"/>
    <property type="match status" value="1"/>
</dbReference>
<name>A0A2T0W7G5_9RHOB</name>
<dbReference type="EMBL" id="PVTQ01000041">
    <property type="protein sequence ID" value="PRY82652.1"/>
    <property type="molecule type" value="Genomic_DNA"/>
</dbReference>
<dbReference type="Proteomes" id="UP000238392">
    <property type="component" value="Unassembled WGS sequence"/>
</dbReference>
<dbReference type="AlphaFoldDB" id="A0A2T0W7G5"/>
<sequence length="389" mass="45103">MSTTRSLRRLLRLQRNWAVRRTALALSLLCPHDRSHIPFGCTFLDIHKDRTYYPSNNTPQATGRKAELNTGGLLIFRGLLSTLKFTKKPSSIEQQLQLLIQRGMDVGDHATAMKWLETVGYYRLSAYWLPFERPPENGNARSKIFESGATLSAVTDLYVFDRRLRVLVLEAIERVEVHVRSRWTYHMAHAHGAHAHLDHRLFSGFLNHAEQLVRLARAVDKSEETFILYHKGKYTDPYSPPLWSATELMTLGELSKWFQATKDNKIKSQVGRDLGLPTKEIVEGTLQVLALTRNICAHHGRLWNRRTVKRLPKIKRFKNDLVLVTEGQQEENDNRLYNILVVLLHMMDKQATDSTWRDRLRNLIEAQSDSDRSKMGFPTDWRTRPVWTP</sequence>
<keyword evidence="2" id="KW-1185">Reference proteome</keyword>
<protein>
    <submittedName>
        <fullName evidence="1">Abortive infection bacteriophage resistance protein</fullName>
    </submittedName>
</protein>
<gene>
    <name evidence="1" type="ORF">CLV74_1411</name>
</gene>
<reference evidence="1 2" key="1">
    <citation type="submission" date="2018-03" db="EMBL/GenBank/DDBJ databases">
        <title>Genomic Encyclopedia of Archaeal and Bacterial Type Strains, Phase II (KMG-II): from individual species to whole genera.</title>
        <authorList>
            <person name="Goeker M."/>
        </authorList>
    </citation>
    <scope>NUCLEOTIDE SEQUENCE [LARGE SCALE GENOMIC DNA]</scope>
    <source>
        <strain evidence="1 2">DSM 100212</strain>
    </source>
</reference>